<dbReference type="FunFam" id="3.30.70.270:FF:000001">
    <property type="entry name" value="Diguanylate cyclase domain protein"/>
    <property type="match status" value="1"/>
</dbReference>
<dbReference type="InterPro" id="IPR000160">
    <property type="entry name" value="GGDEF_dom"/>
</dbReference>
<keyword evidence="3" id="KW-0472">Membrane</keyword>
<dbReference type="Proteomes" id="UP000292039">
    <property type="component" value="Unassembled WGS sequence"/>
</dbReference>
<feature type="transmembrane region" description="Helical" evidence="3">
    <location>
        <begin position="240"/>
        <end position="264"/>
    </location>
</feature>
<evidence type="ECO:0000256" key="3">
    <source>
        <dbReference type="SAM" id="Phobius"/>
    </source>
</evidence>
<organism evidence="5 6">
    <name type="scientific">Kerstersia gyiorum</name>
    <dbReference type="NCBI Taxonomy" id="206506"/>
    <lineage>
        <taxon>Bacteria</taxon>
        <taxon>Pseudomonadati</taxon>
        <taxon>Pseudomonadota</taxon>
        <taxon>Betaproteobacteria</taxon>
        <taxon>Burkholderiales</taxon>
        <taxon>Alcaligenaceae</taxon>
        <taxon>Kerstersia</taxon>
    </lineage>
</organism>
<dbReference type="PANTHER" id="PTHR45138:SF9">
    <property type="entry name" value="DIGUANYLATE CYCLASE DGCM-RELATED"/>
    <property type="match status" value="1"/>
</dbReference>
<evidence type="ECO:0000259" key="4">
    <source>
        <dbReference type="PROSITE" id="PS50887"/>
    </source>
</evidence>
<dbReference type="InterPro" id="IPR029787">
    <property type="entry name" value="Nucleotide_cyclase"/>
</dbReference>
<accession>A0A4Q7MNI2</accession>
<dbReference type="AlphaFoldDB" id="A0A4Q7MNI2"/>
<dbReference type="PANTHER" id="PTHR45138">
    <property type="entry name" value="REGULATORY COMPONENTS OF SENSORY TRANSDUCTION SYSTEM"/>
    <property type="match status" value="1"/>
</dbReference>
<dbReference type="InterPro" id="IPR050469">
    <property type="entry name" value="Diguanylate_Cyclase"/>
</dbReference>
<name>A0A4Q7MNI2_9BURK</name>
<dbReference type="GO" id="GO:0052621">
    <property type="term" value="F:diguanylate cyclase activity"/>
    <property type="evidence" value="ECO:0007669"/>
    <property type="project" value="UniProtKB-EC"/>
</dbReference>
<dbReference type="CDD" id="cd01949">
    <property type="entry name" value="GGDEF"/>
    <property type="match status" value="1"/>
</dbReference>
<keyword evidence="3" id="KW-1133">Transmembrane helix</keyword>
<dbReference type="NCBIfam" id="TIGR00254">
    <property type="entry name" value="GGDEF"/>
    <property type="match status" value="1"/>
</dbReference>
<feature type="transmembrane region" description="Helical" evidence="3">
    <location>
        <begin position="170"/>
        <end position="190"/>
    </location>
</feature>
<sequence>MCDAGCGPSSGKAVFIWCREDSRRKETKPAIAGLISLNARVDQSDACHAYLACLMPDPVSIFIVTIVSALMSLGVLGSMLRTRVSGVRDWLVGCSLSIFSLLLICTQSYGWPKAISVLLANQLLMLGLLIILQGCRKFAGTKPVKSGEYVAWLLILAGLAYWTYQYDNVNARIALVSAFHAYIYFSVAWISYRIRPDGHFSYAYRFVCVAAAIGGLAHAARGLAYGLGWLHQTSVLESSVATTLFLGLAIVALPCLAAGMVMLVHDRLVRRLEHMASVDELTGALMRRTCLQQAERALRTAVRTGRPLSLAMIDLDRFKAINDSRGHAVGDRVLKHFGGLVGGSLRASDIFGRMGGEEFIVISPETSQAEGVKMLERMQRLIQTVPCMVDGAELPYTFSAGVGVYKPGETLAELMARVDETLYVAKSRGRDCIVEAPPEWRIEKPVAVGVQARSPLAGQQAEGKACP</sequence>
<reference evidence="5 6" key="1">
    <citation type="submission" date="2019-02" db="EMBL/GenBank/DDBJ databases">
        <title>Genomic Encyclopedia of Type Strains, Phase IV (KMG-IV): sequencing the most valuable type-strain genomes for metagenomic binning, comparative biology and taxonomic classification.</title>
        <authorList>
            <person name="Goeker M."/>
        </authorList>
    </citation>
    <scope>NUCLEOTIDE SEQUENCE [LARGE SCALE GENOMIC DNA]</scope>
    <source>
        <strain evidence="5 6">DSM 16618</strain>
    </source>
</reference>
<dbReference type="PROSITE" id="PS50887">
    <property type="entry name" value="GGDEF"/>
    <property type="match status" value="1"/>
</dbReference>
<dbReference type="SMART" id="SM00267">
    <property type="entry name" value="GGDEF"/>
    <property type="match status" value="1"/>
</dbReference>
<dbReference type="Pfam" id="PF00990">
    <property type="entry name" value="GGDEF"/>
    <property type="match status" value="1"/>
</dbReference>
<gene>
    <name evidence="5" type="ORF">EV679_1517</name>
</gene>
<keyword evidence="3" id="KW-0812">Transmembrane</keyword>
<feature type="transmembrane region" description="Helical" evidence="3">
    <location>
        <begin position="115"/>
        <end position="135"/>
    </location>
</feature>
<dbReference type="SUPFAM" id="SSF55073">
    <property type="entry name" value="Nucleotide cyclase"/>
    <property type="match status" value="1"/>
</dbReference>
<feature type="transmembrane region" description="Helical" evidence="3">
    <location>
        <begin position="59"/>
        <end position="78"/>
    </location>
</feature>
<dbReference type="EMBL" id="SGWZ01000002">
    <property type="protein sequence ID" value="RZS70124.1"/>
    <property type="molecule type" value="Genomic_DNA"/>
</dbReference>
<protein>
    <recommendedName>
        <fullName evidence="1">diguanylate cyclase</fullName>
        <ecNumber evidence="1">2.7.7.65</ecNumber>
    </recommendedName>
</protein>
<dbReference type="Gene3D" id="3.30.70.270">
    <property type="match status" value="1"/>
</dbReference>
<evidence type="ECO:0000256" key="2">
    <source>
        <dbReference type="ARBA" id="ARBA00034247"/>
    </source>
</evidence>
<feature type="transmembrane region" description="Helical" evidence="3">
    <location>
        <begin position="202"/>
        <end position="220"/>
    </location>
</feature>
<feature type="transmembrane region" description="Helical" evidence="3">
    <location>
        <begin position="90"/>
        <end position="109"/>
    </location>
</feature>
<feature type="transmembrane region" description="Helical" evidence="3">
    <location>
        <begin position="147"/>
        <end position="164"/>
    </location>
</feature>
<comment type="catalytic activity">
    <reaction evidence="2">
        <text>2 GTP = 3',3'-c-di-GMP + 2 diphosphate</text>
        <dbReference type="Rhea" id="RHEA:24898"/>
        <dbReference type="ChEBI" id="CHEBI:33019"/>
        <dbReference type="ChEBI" id="CHEBI:37565"/>
        <dbReference type="ChEBI" id="CHEBI:58805"/>
        <dbReference type="EC" id="2.7.7.65"/>
    </reaction>
</comment>
<evidence type="ECO:0000313" key="6">
    <source>
        <dbReference type="Proteomes" id="UP000292039"/>
    </source>
</evidence>
<feature type="domain" description="GGDEF" evidence="4">
    <location>
        <begin position="306"/>
        <end position="438"/>
    </location>
</feature>
<comment type="caution">
    <text evidence="5">The sequence shown here is derived from an EMBL/GenBank/DDBJ whole genome shotgun (WGS) entry which is preliminary data.</text>
</comment>
<evidence type="ECO:0000256" key="1">
    <source>
        <dbReference type="ARBA" id="ARBA00012528"/>
    </source>
</evidence>
<evidence type="ECO:0000313" key="5">
    <source>
        <dbReference type="EMBL" id="RZS70124.1"/>
    </source>
</evidence>
<proteinExistence type="predicted"/>
<dbReference type="InterPro" id="IPR043128">
    <property type="entry name" value="Rev_trsase/Diguanyl_cyclase"/>
</dbReference>
<dbReference type="EC" id="2.7.7.65" evidence="1"/>